<dbReference type="AlphaFoldDB" id="A0AAV2RA51"/>
<feature type="non-terminal residue" evidence="1">
    <location>
        <position position="135"/>
    </location>
</feature>
<comment type="caution">
    <text evidence="1">The sequence shown here is derived from an EMBL/GenBank/DDBJ whole genome shotgun (WGS) entry which is preliminary data.</text>
</comment>
<feature type="non-terminal residue" evidence="1">
    <location>
        <position position="1"/>
    </location>
</feature>
<accession>A0AAV2RA51</accession>
<reference evidence="1 2" key="1">
    <citation type="submission" date="2024-05" db="EMBL/GenBank/DDBJ databases">
        <authorList>
            <person name="Wallberg A."/>
        </authorList>
    </citation>
    <scope>NUCLEOTIDE SEQUENCE [LARGE SCALE GENOMIC DNA]</scope>
</reference>
<organism evidence="1 2">
    <name type="scientific">Meganyctiphanes norvegica</name>
    <name type="common">Northern krill</name>
    <name type="synonym">Thysanopoda norvegica</name>
    <dbReference type="NCBI Taxonomy" id="48144"/>
    <lineage>
        <taxon>Eukaryota</taxon>
        <taxon>Metazoa</taxon>
        <taxon>Ecdysozoa</taxon>
        <taxon>Arthropoda</taxon>
        <taxon>Crustacea</taxon>
        <taxon>Multicrustacea</taxon>
        <taxon>Malacostraca</taxon>
        <taxon>Eumalacostraca</taxon>
        <taxon>Eucarida</taxon>
        <taxon>Euphausiacea</taxon>
        <taxon>Euphausiidae</taxon>
        <taxon>Meganyctiphanes</taxon>
    </lineage>
</organism>
<dbReference type="Proteomes" id="UP001497623">
    <property type="component" value="Unassembled WGS sequence"/>
</dbReference>
<gene>
    <name evidence="1" type="ORF">MNOR_LOCUS21528</name>
</gene>
<evidence type="ECO:0000313" key="2">
    <source>
        <dbReference type="Proteomes" id="UP001497623"/>
    </source>
</evidence>
<sequence>GQGLQLLPEGRIYTYAIDGSWSLEVDRSMLRRRDDQRSAEITGTATVARISKCRVKVTIQNASLSDSEQMIPSTSMWFVVSGGVVRASCSLSEDAEYVKVSFSKPHYGYALARSIISAIANSAERLEQQEIDLIE</sequence>
<dbReference type="EMBL" id="CAXKWB010017407">
    <property type="protein sequence ID" value="CAL4118787.1"/>
    <property type="molecule type" value="Genomic_DNA"/>
</dbReference>
<proteinExistence type="predicted"/>
<keyword evidence="2" id="KW-1185">Reference proteome</keyword>
<protein>
    <submittedName>
        <fullName evidence="1">Uncharacterized protein</fullName>
    </submittedName>
</protein>
<evidence type="ECO:0000313" key="1">
    <source>
        <dbReference type="EMBL" id="CAL4118787.1"/>
    </source>
</evidence>
<name>A0AAV2RA51_MEGNR</name>